<dbReference type="NCBIfam" id="TIGR02548">
    <property type="entry name" value="casB_cse2"/>
    <property type="match status" value="1"/>
</dbReference>
<sequence>MSSLYERANKVALFVQRKIVNLQRAYVNKGAGAAQARATLARLRRLGMPGGASWISVGEDLFEGICDLGLSGVDEARALGAIAASLRLYAYHQQSRTVPMAMTEAPGASRKRRRSFGWSCRRIEYDREKAKGVRRRMAAIESARDLDGIEHHMRALIMLMRDKAVQVDYFLLACDLYLLQIPSARSDVFMRWSKDYFTAEPDDAPADSMAGTSENNQN</sequence>
<protein>
    <recommendedName>
        <fullName evidence="3">Type I-E CRISPR-associated protein Cse2/CasB</fullName>
    </recommendedName>
</protein>
<name>A0A1Y3XWG9_9ACTN</name>
<keyword evidence="2" id="KW-1185">Reference proteome</keyword>
<dbReference type="OrthoDB" id="4808431at2"/>
<comment type="caution">
    <text evidence="1">The sequence shown here is derived from an EMBL/GenBank/DDBJ whole genome shotgun (WGS) entry which is preliminary data.</text>
</comment>
<accession>A0A1Y3XWG9</accession>
<organism evidence="1 2">
    <name type="scientific">[Collinsella] massiliensis</name>
    <dbReference type="NCBI Taxonomy" id="1232426"/>
    <lineage>
        <taxon>Bacteria</taxon>
        <taxon>Bacillati</taxon>
        <taxon>Actinomycetota</taxon>
        <taxon>Coriobacteriia</taxon>
        <taxon>Coriobacteriales</taxon>
        <taxon>Coriobacteriaceae</taxon>
        <taxon>Enorma</taxon>
    </lineage>
</organism>
<dbReference type="Gene3D" id="1.10.520.40">
    <property type="entry name" value="CRISPR-associated protein Cse2"/>
    <property type="match status" value="1"/>
</dbReference>
<dbReference type="EMBL" id="NFIE01000003">
    <property type="protein sequence ID" value="OUN89451.1"/>
    <property type="molecule type" value="Genomic_DNA"/>
</dbReference>
<evidence type="ECO:0000313" key="2">
    <source>
        <dbReference type="Proteomes" id="UP000195781"/>
    </source>
</evidence>
<dbReference type="AlphaFoldDB" id="A0A1Y3XWG9"/>
<dbReference type="InterPro" id="IPR038287">
    <property type="entry name" value="Cse2_sf"/>
</dbReference>
<gene>
    <name evidence="1" type="ORF">B5G02_01470</name>
</gene>
<proteinExistence type="predicted"/>
<dbReference type="InterPro" id="IPR013382">
    <property type="entry name" value="CRISPR-assoc_prot_Cse2"/>
</dbReference>
<evidence type="ECO:0008006" key="3">
    <source>
        <dbReference type="Google" id="ProtNLM"/>
    </source>
</evidence>
<evidence type="ECO:0000313" key="1">
    <source>
        <dbReference type="EMBL" id="OUN89451.1"/>
    </source>
</evidence>
<dbReference type="Pfam" id="PF09485">
    <property type="entry name" value="CRISPR_Cse2"/>
    <property type="match status" value="1"/>
</dbReference>
<dbReference type="Proteomes" id="UP000195781">
    <property type="component" value="Unassembled WGS sequence"/>
</dbReference>
<dbReference type="RefSeq" id="WP_019239671.1">
    <property type="nucleotide sequence ID" value="NZ_CABKRW010000056.1"/>
</dbReference>
<reference evidence="2" key="1">
    <citation type="submission" date="2017-04" db="EMBL/GenBank/DDBJ databases">
        <title>Function of individual gut microbiota members based on whole genome sequencing of pure cultures obtained from chicken caecum.</title>
        <authorList>
            <person name="Medvecky M."/>
            <person name="Cejkova D."/>
            <person name="Polansky O."/>
            <person name="Karasova D."/>
            <person name="Kubasova T."/>
            <person name="Cizek A."/>
            <person name="Rychlik I."/>
        </authorList>
    </citation>
    <scope>NUCLEOTIDE SEQUENCE [LARGE SCALE GENOMIC DNA]</scope>
    <source>
        <strain evidence="2">An5</strain>
    </source>
</reference>